<proteinExistence type="predicted"/>
<dbReference type="WBParaSite" id="ASIM_0001431201-mRNA-1">
    <property type="protein sequence ID" value="ASIM_0001431201-mRNA-1"/>
    <property type="gene ID" value="ASIM_0001431201"/>
</dbReference>
<evidence type="ECO:0000313" key="2">
    <source>
        <dbReference type="Proteomes" id="UP000267096"/>
    </source>
</evidence>
<evidence type="ECO:0000313" key="3">
    <source>
        <dbReference type="WBParaSite" id="ASIM_0001431201-mRNA-1"/>
    </source>
</evidence>
<sequence>MKNNSERSRSNEVRIPMELDEKQHLADESATLLLDKGLPASAVAVKIGCFILRKMSENLRETGDFEQPWNKQTTGEYDLI</sequence>
<dbReference type="Proteomes" id="UP000267096">
    <property type="component" value="Unassembled WGS sequence"/>
</dbReference>
<organism evidence="3">
    <name type="scientific">Anisakis simplex</name>
    <name type="common">Herring worm</name>
    <dbReference type="NCBI Taxonomy" id="6269"/>
    <lineage>
        <taxon>Eukaryota</taxon>
        <taxon>Metazoa</taxon>
        <taxon>Ecdysozoa</taxon>
        <taxon>Nematoda</taxon>
        <taxon>Chromadorea</taxon>
        <taxon>Rhabditida</taxon>
        <taxon>Spirurina</taxon>
        <taxon>Ascaridomorpha</taxon>
        <taxon>Ascaridoidea</taxon>
        <taxon>Anisakidae</taxon>
        <taxon>Anisakis</taxon>
        <taxon>Anisakis simplex complex</taxon>
    </lineage>
</organism>
<accession>A0A0M3K0H4</accession>
<keyword evidence="2" id="KW-1185">Reference proteome</keyword>
<gene>
    <name evidence="1" type="ORF">ASIM_LOCUS13740</name>
</gene>
<name>A0A0M3K0H4_ANISI</name>
<evidence type="ECO:0000313" key="1">
    <source>
        <dbReference type="EMBL" id="VDK50465.1"/>
    </source>
</evidence>
<dbReference type="AlphaFoldDB" id="A0A0M3K0H4"/>
<reference evidence="3" key="1">
    <citation type="submission" date="2017-02" db="UniProtKB">
        <authorList>
            <consortium name="WormBaseParasite"/>
        </authorList>
    </citation>
    <scope>IDENTIFICATION</scope>
</reference>
<dbReference type="EMBL" id="UYRR01031485">
    <property type="protein sequence ID" value="VDK50465.1"/>
    <property type="molecule type" value="Genomic_DNA"/>
</dbReference>
<protein>
    <submittedName>
        <fullName evidence="3">Type II toxin-antitoxin system VapB family antitoxin</fullName>
    </submittedName>
</protein>
<reference evidence="1 2" key="2">
    <citation type="submission" date="2018-11" db="EMBL/GenBank/DDBJ databases">
        <authorList>
            <consortium name="Pathogen Informatics"/>
        </authorList>
    </citation>
    <scope>NUCLEOTIDE SEQUENCE [LARGE SCALE GENOMIC DNA]</scope>
</reference>